<evidence type="ECO:0000259" key="3">
    <source>
        <dbReference type="PROSITE" id="PS51192"/>
    </source>
</evidence>
<dbReference type="PROSITE" id="PS51192">
    <property type="entry name" value="HELICASE_ATP_BIND_1"/>
    <property type="match status" value="1"/>
</dbReference>
<dbReference type="Proteomes" id="UP001500755">
    <property type="component" value="Unassembled WGS sequence"/>
</dbReference>
<sequence>MSGHPFLVDLVTGFGRRNDRVTHIEHFPARQGVHSPWPDWLHPEVVDAWTSLGVEQPWTHQVAAADSARAGADTVIATGTASGKSLGYLMPVLDSVVRTREAIPREQATTLYISPTKALAYDQFEKLRSLVLKGLRPGTYDGDTSQADRDWARSHANVVFTNPDMLHRALLPGHTRFGRWFRTLRYIVVDEAHRYRGVFGSHVALVLRRLVRIARYYGADPVIIGASATMADPAEAFARLTGRPCTAITDDASPRAAGDFLLWEPPLLPDRNSIEAESLFDSYADPWADSRVGADEEPTALPAGAKKRTSSISEAGHVLTEITLADKRAIAFIASRRGSEALAEAVRNEVARTDPTLTRTVAAYRGGYLPEERRLLEGALRNGRLRAVASTNALEVGIDISGLDVVVMAGWPGTLASLWQQAGRAGRAGREWAAVLIARDNPLDTYVVHHPEAIFGAPIDGGVIDPGNPYVLAGHLCAAAAEVPLTRDDLPAFGERAPGVLAQLVEARMLRARPNGWYWAKHESAAGLTDIRGSGGGQVRIVEGSTGALLGYVDDAGAHTQSHPGAVYVHQGQQFTVQELDLENRVALVERTAVDFTTSPKSVTEISVLGIERSRTLPSGGQVFLGEVEVTDQVIAYQMRQAGSGLVLAEHPLELPAMTLRTSAVWWTAPPQLLADADIAKGDVPGAVHAAEHAAIGLLPLFAGCDRWDIGGVSTANHVDTGRTTVFVYDGQPGGAGFAERGFETFDEWQGATRDAIAACECATGCPSCVQSPKCGNGNEPLDKDAALRVLRGLLG</sequence>
<dbReference type="EMBL" id="BAAANO010000004">
    <property type="protein sequence ID" value="GAA1998975.1"/>
    <property type="molecule type" value="Genomic_DNA"/>
</dbReference>
<dbReference type="SMART" id="SM00487">
    <property type="entry name" value="DEXDc"/>
    <property type="match status" value="1"/>
</dbReference>
<dbReference type="NCBIfam" id="TIGR03817">
    <property type="entry name" value="DECH_helic"/>
    <property type="match status" value="1"/>
</dbReference>
<dbReference type="CDD" id="cd17923">
    <property type="entry name" value="DEXHc_Hrq1-like"/>
    <property type="match status" value="1"/>
</dbReference>
<keyword evidence="5" id="KW-0347">Helicase</keyword>
<dbReference type="GO" id="GO:0004386">
    <property type="term" value="F:helicase activity"/>
    <property type="evidence" value="ECO:0007669"/>
    <property type="project" value="UniProtKB-KW"/>
</dbReference>
<dbReference type="RefSeq" id="WP_344306318.1">
    <property type="nucleotide sequence ID" value="NZ_BAAANO010000004.1"/>
</dbReference>
<dbReference type="SMART" id="SM00490">
    <property type="entry name" value="HELICc"/>
    <property type="match status" value="1"/>
</dbReference>
<keyword evidence="6" id="KW-1185">Reference proteome</keyword>
<feature type="domain" description="Helicase C-terminal" evidence="4">
    <location>
        <begin position="318"/>
        <end position="470"/>
    </location>
</feature>
<dbReference type="Pfam" id="PF09369">
    <property type="entry name" value="MZB"/>
    <property type="match status" value="1"/>
</dbReference>
<evidence type="ECO:0000259" key="4">
    <source>
        <dbReference type="PROSITE" id="PS51194"/>
    </source>
</evidence>
<comment type="caution">
    <text evidence="5">The sequence shown here is derived from an EMBL/GenBank/DDBJ whole genome shotgun (WGS) entry which is preliminary data.</text>
</comment>
<dbReference type="Pfam" id="PF22982">
    <property type="entry name" value="WHD_HRQ1"/>
    <property type="match status" value="1"/>
</dbReference>
<evidence type="ECO:0000313" key="6">
    <source>
        <dbReference type="Proteomes" id="UP001500755"/>
    </source>
</evidence>
<dbReference type="InterPro" id="IPR022307">
    <property type="entry name" value="Helicase_put_actinobac"/>
</dbReference>
<dbReference type="Gene3D" id="3.40.50.300">
    <property type="entry name" value="P-loop containing nucleotide triphosphate hydrolases"/>
    <property type="match status" value="2"/>
</dbReference>
<dbReference type="InterPro" id="IPR055227">
    <property type="entry name" value="HRQ1_WHD"/>
</dbReference>
<evidence type="ECO:0000256" key="2">
    <source>
        <dbReference type="ARBA" id="ARBA00022840"/>
    </source>
</evidence>
<dbReference type="Pfam" id="PF00270">
    <property type="entry name" value="DEAD"/>
    <property type="match status" value="1"/>
</dbReference>
<reference evidence="5 6" key="1">
    <citation type="journal article" date="2019" name="Int. J. Syst. Evol. Microbiol.">
        <title>The Global Catalogue of Microorganisms (GCM) 10K type strain sequencing project: providing services to taxonomists for standard genome sequencing and annotation.</title>
        <authorList>
            <consortium name="The Broad Institute Genomics Platform"/>
            <consortium name="The Broad Institute Genome Sequencing Center for Infectious Disease"/>
            <person name="Wu L."/>
            <person name="Ma J."/>
        </authorList>
    </citation>
    <scope>NUCLEOTIDE SEQUENCE [LARGE SCALE GENOMIC DNA]</scope>
    <source>
        <strain evidence="5 6">JCM 14546</strain>
    </source>
</reference>
<keyword evidence="5" id="KW-0378">Hydrolase</keyword>
<dbReference type="InterPro" id="IPR027417">
    <property type="entry name" value="P-loop_NTPase"/>
</dbReference>
<dbReference type="CDD" id="cd18797">
    <property type="entry name" value="SF2_C_Hrq"/>
    <property type="match status" value="1"/>
</dbReference>
<dbReference type="SUPFAM" id="SSF52540">
    <property type="entry name" value="P-loop containing nucleoside triphosphate hydrolases"/>
    <property type="match status" value="1"/>
</dbReference>
<dbReference type="PROSITE" id="PS51194">
    <property type="entry name" value="HELICASE_CTER"/>
    <property type="match status" value="1"/>
</dbReference>
<organism evidence="5 6">
    <name type="scientific">Brevibacterium samyangense</name>
    <dbReference type="NCBI Taxonomy" id="366888"/>
    <lineage>
        <taxon>Bacteria</taxon>
        <taxon>Bacillati</taxon>
        <taxon>Actinomycetota</taxon>
        <taxon>Actinomycetes</taxon>
        <taxon>Micrococcales</taxon>
        <taxon>Brevibacteriaceae</taxon>
        <taxon>Brevibacterium</taxon>
    </lineage>
</organism>
<dbReference type="InterPro" id="IPR018973">
    <property type="entry name" value="MZB"/>
</dbReference>
<evidence type="ECO:0000256" key="1">
    <source>
        <dbReference type="ARBA" id="ARBA00022741"/>
    </source>
</evidence>
<gene>
    <name evidence="5" type="ORF">GCM10009755_02950</name>
</gene>
<dbReference type="InterPro" id="IPR001650">
    <property type="entry name" value="Helicase_C-like"/>
</dbReference>
<protein>
    <submittedName>
        <fullName evidence="5">DEAD/DEAH box helicase</fullName>
    </submittedName>
</protein>
<evidence type="ECO:0000313" key="5">
    <source>
        <dbReference type="EMBL" id="GAA1998975.1"/>
    </source>
</evidence>
<proteinExistence type="predicted"/>
<dbReference type="PANTHER" id="PTHR47957">
    <property type="entry name" value="ATP-DEPENDENT HELICASE HRQ1"/>
    <property type="match status" value="1"/>
</dbReference>
<keyword evidence="1" id="KW-0547">Nucleotide-binding</keyword>
<keyword evidence="2" id="KW-0067">ATP-binding</keyword>
<name>A0ABN2T516_9MICO</name>
<feature type="domain" description="Helicase ATP-binding" evidence="3">
    <location>
        <begin position="65"/>
        <end position="248"/>
    </location>
</feature>
<dbReference type="PANTHER" id="PTHR47957:SF3">
    <property type="entry name" value="ATP-DEPENDENT HELICASE HRQ1"/>
    <property type="match status" value="1"/>
</dbReference>
<dbReference type="InterPro" id="IPR014001">
    <property type="entry name" value="Helicase_ATP-bd"/>
</dbReference>
<accession>A0ABN2T516</accession>
<dbReference type="InterPro" id="IPR011545">
    <property type="entry name" value="DEAD/DEAH_box_helicase_dom"/>
</dbReference>
<dbReference type="Pfam" id="PF00271">
    <property type="entry name" value="Helicase_C"/>
    <property type="match status" value="1"/>
</dbReference>